<name>H2Z4I1_CIOSA</name>
<dbReference type="Ensembl" id="ENSCSAVT00000012637.1">
    <property type="protein sequence ID" value="ENSCSAVP00000012493.1"/>
    <property type="gene ID" value="ENSCSAVG00000007336.1"/>
</dbReference>
<reference evidence="2" key="1">
    <citation type="submission" date="2003-08" db="EMBL/GenBank/DDBJ databases">
        <authorList>
            <person name="Birren B."/>
            <person name="Nusbaum C."/>
            <person name="Abebe A."/>
            <person name="Abouelleil A."/>
            <person name="Adekoya E."/>
            <person name="Ait-zahra M."/>
            <person name="Allen N."/>
            <person name="Allen T."/>
            <person name="An P."/>
            <person name="Anderson M."/>
            <person name="Anderson S."/>
            <person name="Arachchi H."/>
            <person name="Armbruster J."/>
            <person name="Bachantsang P."/>
            <person name="Baldwin J."/>
            <person name="Barry A."/>
            <person name="Bayul T."/>
            <person name="Blitshsteyn B."/>
            <person name="Bloom T."/>
            <person name="Blye J."/>
            <person name="Boguslavskiy L."/>
            <person name="Borowsky M."/>
            <person name="Boukhgalter B."/>
            <person name="Brunache A."/>
            <person name="Butler J."/>
            <person name="Calixte N."/>
            <person name="Calvo S."/>
            <person name="Camarata J."/>
            <person name="Campo K."/>
            <person name="Chang J."/>
            <person name="Cheshatsang Y."/>
            <person name="Citroen M."/>
            <person name="Collymore A."/>
            <person name="Considine T."/>
            <person name="Cook A."/>
            <person name="Cooke P."/>
            <person name="Corum B."/>
            <person name="Cuomo C."/>
            <person name="David R."/>
            <person name="Dawoe T."/>
            <person name="Degray S."/>
            <person name="Dodge S."/>
            <person name="Dooley K."/>
            <person name="Dorje P."/>
            <person name="Dorjee K."/>
            <person name="Dorris L."/>
            <person name="Duffey N."/>
            <person name="Dupes A."/>
            <person name="Elkins T."/>
            <person name="Engels R."/>
            <person name="Erickson J."/>
            <person name="Farina A."/>
            <person name="Faro S."/>
            <person name="Ferreira P."/>
            <person name="Fischer H."/>
            <person name="Fitzgerald M."/>
            <person name="Foley K."/>
            <person name="Gage D."/>
            <person name="Galagan J."/>
            <person name="Gearin G."/>
            <person name="Gnerre S."/>
            <person name="Gnirke A."/>
            <person name="Goyette A."/>
            <person name="Graham J."/>
            <person name="Grandbois E."/>
            <person name="Gyaltsen K."/>
            <person name="Hafez N."/>
            <person name="Hagopian D."/>
            <person name="Hagos B."/>
            <person name="Hall J."/>
            <person name="Hatcher B."/>
            <person name="Heller A."/>
            <person name="Higgins H."/>
            <person name="Honan T."/>
            <person name="Horn A."/>
            <person name="Houde N."/>
            <person name="Hughes L."/>
            <person name="Hulme W."/>
            <person name="Husby E."/>
            <person name="Iliev I."/>
            <person name="Jaffe D."/>
            <person name="Jones C."/>
            <person name="Kamal M."/>
            <person name="Kamat A."/>
            <person name="Kamvysselis M."/>
            <person name="Karlsson E."/>
            <person name="Kells C."/>
            <person name="Kieu A."/>
            <person name="Kisner P."/>
            <person name="Kodira C."/>
            <person name="Kulbokas E."/>
            <person name="Labutti K."/>
            <person name="Lama D."/>
            <person name="Landers T."/>
            <person name="Leger J."/>
            <person name="Levine S."/>
            <person name="Lewis D."/>
            <person name="Lewis T."/>
            <person name="Lindblad-toh K."/>
            <person name="Liu X."/>
            <person name="Lokyitsang T."/>
            <person name="Lokyitsang Y."/>
            <person name="Lucien O."/>
            <person name="Lui A."/>
            <person name="Ma L.J."/>
            <person name="Mabbitt R."/>
            <person name="Macdonald J."/>
            <person name="Maclean C."/>
            <person name="Major J."/>
            <person name="Manning J."/>
            <person name="Marabella R."/>
            <person name="Maru K."/>
            <person name="Matthews C."/>
            <person name="Mauceli E."/>
            <person name="Mccarthy M."/>
            <person name="Mcdonough S."/>
            <person name="Mcghee T."/>
            <person name="Meldrim J."/>
            <person name="Meneus L."/>
            <person name="Mesirov J."/>
            <person name="Mihalev A."/>
            <person name="Mihova T."/>
            <person name="Mikkelsen T."/>
            <person name="Mlenga V."/>
            <person name="Moru K."/>
            <person name="Mozes J."/>
            <person name="Mulrain L."/>
            <person name="Munson G."/>
            <person name="Naylor J."/>
            <person name="Newes C."/>
            <person name="Nguyen C."/>
            <person name="Nguyen N."/>
            <person name="Nguyen T."/>
            <person name="Nicol R."/>
            <person name="Nielsen C."/>
            <person name="Nizzari M."/>
            <person name="Norbu C."/>
            <person name="Norbu N."/>
            <person name="O'donnell P."/>
            <person name="Okoawo O."/>
            <person name="O'leary S."/>
            <person name="Omotosho B."/>
            <person name="O'neill K."/>
            <person name="Osman S."/>
            <person name="Parker S."/>
            <person name="Perrin D."/>
            <person name="Phunkhang P."/>
            <person name="Piqani B."/>
            <person name="Purcell S."/>
            <person name="Rachupka T."/>
            <person name="Ramasamy U."/>
            <person name="Rameau R."/>
            <person name="Ray V."/>
            <person name="Raymond C."/>
            <person name="Retta R."/>
            <person name="Richardson S."/>
            <person name="Rise C."/>
            <person name="Rodriguez J."/>
            <person name="Rogers J."/>
            <person name="Rogov P."/>
            <person name="Rutman M."/>
            <person name="Schupbach R."/>
            <person name="Seaman C."/>
            <person name="Settipalli S."/>
            <person name="Sharpe T."/>
            <person name="Sheridan J."/>
            <person name="Sherpa N."/>
            <person name="Shi J."/>
            <person name="Smirnov S."/>
            <person name="Smith C."/>
            <person name="Sougnez C."/>
            <person name="Spencer B."/>
            <person name="Stalker J."/>
            <person name="Stange-thomann N."/>
            <person name="Stavropoulos S."/>
            <person name="Stetson K."/>
            <person name="Stone C."/>
            <person name="Stone S."/>
            <person name="Stubbs M."/>
            <person name="Talamas J."/>
            <person name="Tchuinga P."/>
            <person name="Tenzing P."/>
            <person name="Tesfaye S."/>
            <person name="Theodore J."/>
            <person name="Thoulutsang Y."/>
            <person name="Topham K."/>
            <person name="Towey S."/>
            <person name="Tsamla T."/>
            <person name="Tsomo N."/>
            <person name="Vallee D."/>
            <person name="Vassiliev H."/>
            <person name="Venkataraman V."/>
            <person name="Vinson J."/>
            <person name="Vo A."/>
            <person name="Wade C."/>
            <person name="Wang S."/>
            <person name="Wangchuk T."/>
            <person name="Wangdi T."/>
            <person name="Whittaker C."/>
            <person name="Wilkinson J."/>
            <person name="Wu Y."/>
            <person name="Wyman D."/>
            <person name="Yadav S."/>
            <person name="Yang S."/>
            <person name="Yang X."/>
            <person name="Yeager S."/>
            <person name="Yee E."/>
            <person name="Young G."/>
            <person name="Zainoun J."/>
            <person name="Zembeck L."/>
            <person name="Zimmer A."/>
            <person name="Zody M."/>
            <person name="Lander E."/>
        </authorList>
    </citation>
    <scope>NUCLEOTIDE SEQUENCE [LARGE SCALE GENOMIC DNA]</scope>
</reference>
<sequence>MEKADNFSQRLANRLSEYDLQDDDVELYFNSAISSLATKQKDLHDYLLEHFDTQLSVFKRHLTLTQPTFETSPPNQSKLDGKSLTSELLTHHSDKQMLVNILQARSQERQGNNSADLSKLILGINANELHHVATSIFKYYDGI</sequence>
<evidence type="ECO:0000313" key="2">
    <source>
        <dbReference type="Proteomes" id="UP000007875"/>
    </source>
</evidence>
<reference evidence="1" key="3">
    <citation type="submission" date="2025-09" db="UniProtKB">
        <authorList>
            <consortium name="Ensembl"/>
        </authorList>
    </citation>
    <scope>IDENTIFICATION</scope>
</reference>
<organism evidence="1 2">
    <name type="scientific">Ciona savignyi</name>
    <name type="common">Pacific transparent sea squirt</name>
    <dbReference type="NCBI Taxonomy" id="51511"/>
    <lineage>
        <taxon>Eukaryota</taxon>
        <taxon>Metazoa</taxon>
        <taxon>Chordata</taxon>
        <taxon>Tunicata</taxon>
        <taxon>Ascidiacea</taxon>
        <taxon>Phlebobranchia</taxon>
        <taxon>Cionidae</taxon>
        <taxon>Ciona</taxon>
    </lineage>
</organism>
<dbReference type="InParanoid" id="H2Z4I1"/>
<dbReference type="AlphaFoldDB" id="H2Z4I1"/>
<proteinExistence type="predicted"/>
<dbReference type="HOGENOM" id="CLU_1810465_0_0_1"/>
<keyword evidence="2" id="KW-1185">Reference proteome</keyword>
<reference evidence="1" key="2">
    <citation type="submission" date="2025-08" db="UniProtKB">
        <authorList>
            <consortium name="Ensembl"/>
        </authorList>
    </citation>
    <scope>IDENTIFICATION</scope>
</reference>
<protein>
    <submittedName>
        <fullName evidence="1">Uncharacterized protein</fullName>
    </submittedName>
</protein>
<dbReference type="Proteomes" id="UP000007875">
    <property type="component" value="Unassembled WGS sequence"/>
</dbReference>
<evidence type="ECO:0000313" key="1">
    <source>
        <dbReference type="Ensembl" id="ENSCSAVP00000012493.1"/>
    </source>
</evidence>
<accession>H2Z4I1</accession>